<dbReference type="AlphaFoldDB" id="A0A2I0HIT2"/>
<keyword evidence="1" id="KW-0805">Transcription regulation</keyword>
<dbReference type="EMBL" id="PGOL01008850">
    <property type="protein sequence ID" value="PKI31410.1"/>
    <property type="molecule type" value="Genomic_DNA"/>
</dbReference>
<evidence type="ECO:0000313" key="5">
    <source>
        <dbReference type="EMBL" id="PKI31410.1"/>
    </source>
</evidence>
<comment type="caution">
    <text evidence="5">The sequence shown here is derived from an EMBL/GenBank/DDBJ whole genome shotgun (WGS) entry which is preliminary data.</text>
</comment>
<feature type="region of interest" description="Disordered" evidence="4">
    <location>
        <begin position="1"/>
        <end position="23"/>
    </location>
</feature>
<evidence type="ECO:0000256" key="2">
    <source>
        <dbReference type="ARBA" id="ARBA00023163"/>
    </source>
</evidence>
<dbReference type="PROSITE" id="PS50985">
    <property type="entry name" value="GRAS"/>
    <property type="match status" value="1"/>
</dbReference>
<feature type="compositionally biased region" description="Low complexity" evidence="4">
    <location>
        <begin position="1"/>
        <end position="18"/>
    </location>
</feature>
<proteinExistence type="inferred from homology"/>
<evidence type="ECO:0000256" key="3">
    <source>
        <dbReference type="PROSITE-ProRule" id="PRU01191"/>
    </source>
</evidence>
<dbReference type="InterPro" id="IPR005202">
    <property type="entry name" value="TF_GRAS"/>
</dbReference>
<name>A0A2I0HIT2_PUNGR</name>
<keyword evidence="2" id="KW-0804">Transcription</keyword>
<organism evidence="5 6">
    <name type="scientific">Punica granatum</name>
    <name type="common">Pomegranate</name>
    <dbReference type="NCBI Taxonomy" id="22663"/>
    <lineage>
        <taxon>Eukaryota</taxon>
        <taxon>Viridiplantae</taxon>
        <taxon>Streptophyta</taxon>
        <taxon>Embryophyta</taxon>
        <taxon>Tracheophyta</taxon>
        <taxon>Spermatophyta</taxon>
        <taxon>Magnoliopsida</taxon>
        <taxon>eudicotyledons</taxon>
        <taxon>Gunneridae</taxon>
        <taxon>Pentapetalae</taxon>
        <taxon>rosids</taxon>
        <taxon>malvids</taxon>
        <taxon>Myrtales</taxon>
        <taxon>Lythraceae</taxon>
        <taxon>Punica</taxon>
    </lineage>
</organism>
<protein>
    <submittedName>
        <fullName evidence="5">Uncharacterized protein</fullName>
    </submittedName>
</protein>
<evidence type="ECO:0000256" key="4">
    <source>
        <dbReference type="SAM" id="MobiDB-lite"/>
    </source>
</evidence>
<comment type="similarity">
    <text evidence="3">Belongs to the GRAS family.</text>
</comment>
<evidence type="ECO:0000256" key="1">
    <source>
        <dbReference type="ARBA" id="ARBA00023015"/>
    </source>
</evidence>
<keyword evidence="6" id="KW-1185">Reference proteome</keyword>
<sequence>MPFSLSFPNPSPPSNSFSRTRGLVSSSTSSFREAELSSKLDDDDFSKPVLKYIDQVLMEESSEERLSLSHDLFALRATEKSLHDVIATDITLNSSSAVRNNSNSLVSHGNYRPLFPNTSERSGSWPSSGSSLISFAKRADGDVVGTSADEFTIQYPSNSHESGLHFWRDPDDDAHKFLSQSIKLIVATEQRSWLEKFNVVVNRNVRENRFPESSKGRKNHVREDSDRGIGQAVTLCYEDGNMLPHLPGDDRGLEPVGQFRGSRVCAKKQDKKKEHAVDLRNLLILCAEAVSGNEYRTANQLLAQIRQYSSPMGDGVQRLAHYFAKGLEARFSARVVQQPDPYIKSMKVPINDLLRFYQTIFLAHPFCKIAISFVNNLIAKVAEKAKTLRVVDFGIMYGFQWPQLIQLLSRRPGGRPKLRITGIEKPQLGFRPLERIEETGTHLVKYCKRLGVPFEYQGIVSHNWETIKINELKLNRNEVLAVNCLFRFKNLLDGTIAENNPRDAVLQLIQEMKPDVFVQSIVNGSYNSPFFMTRFKETLYHLSALFDMMDVNVPRDSPERMFIEEGYYIRRAINVISCEGTERFERPETYKQWQNRVAKAGFRQGYQGRIIYASSGWKPV</sequence>
<dbReference type="Pfam" id="PF03514">
    <property type="entry name" value="GRAS"/>
    <property type="match status" value="1"/>
</dbReference>
<gene>
    <name evidence="5" type="ORF">CRG98_048197</name>
</gene>
<dbReference type="STRING" id="22663.A0A2I0HIT2"/>
<feature type="region of interest" description="SAW" evidence="3">
    <location>
        <begin position="577"/>
        <end position="620"/>
    </location>
</feature>
<accession>A0A2I0HIT2</accession>
<comment type="caution">
    <text evidence="3">Lacks conserved residue(s) required for the propagation of feature annotation.</text>
</comment>
<dbReference type="Proteomes" id="UP000233551">
    <property type="component" value="Unassembled WGS sequence"/>
</dbReference>
<dbReference type="PANTHER" id="PTHR31636">
    <property type="entry name" value="OSJNBA0084A10.13 PROTEIN-RELATED"/>
    <property type="match status" value="1"/>
</dbReference>
<reference evidence="5 6" key="1">
    <citation type="submission" date="2017-11" db="EMBL/GenBank/DDBJ databases">
        <title>De-novo sequencing of pomegranate (Punica granatum L.) genome.</title>
        <authorList>
            <person name="Akparov Z."/>
            <person name="Amiraslanov A."/>
            <person name="Hajiyeva S."/>
            <person name="Abbasov M."/>
            <person name="Kaur K."/>
            <person name="Hamwieh A."/>
            <person name="Solovyev V."/>
            <person name="Salamov A."/>
            <person name="Braich B."/>
            <person name="Kosarev P."/>
            <person name="Mahmoud A."/>
            <person name="Hajiyev E."/>
            <person name="Babayeva S."/>
            <person name="Izzatullayeva V."/>
            <person name="Mammadov A."/>
            <person name="Mammadov A."/>
            <person name="Sharifova S."/>
            <person name="Ojaghi J."/>
            <person name="Eynullazada K."/>
            <person name="Bayramov B."/>
            <person name="Abdulazimova A."/>
            <person name="Shahmuradov I."/>
        </authorList>
    </citation>
    <scope>NUCLEOTIDE SEQUENCE [LARGE SCALE GENOMIC DNA]</scope>
    <source>
        <strain evidence="6">cv. AG2017</strain>
        <tissue evidence="5">Leaf</tissue>
    </source>
</reference>
<feature type="region of interest" description="Leucine repeat II (LRII)" evidence="3">
    <location>
        <begin position="438"/>
        <end position="470"/>
    </location>
</feature>
<evidence type="ECO:0000313" key="6">
    <source>
        <dbReference type="Proteomes" id="UP000233551"/>
    </source>
</evidence>
<feature type="region of interest" description="VHIID" evidence="3">
    <location>
        <begin position="357"/>
        <end position="422"/>
    </location>
</feature>